<name>A0ABP0KP55_9DINO</name>
<feature type="region of interest" description="Disordered" evidence="1">
    <location>
        <begin position="21"/>
        <end position="102"/>
    </location>
</feature>
<feature type="signal peptide" evidence="2">
    <location>
        <begin position="1"/>
        <end position="17"/>
    </location>
</feature>
<keyword evidence="4" id="KW-1185">Reference proteome</keyword>
<feature type="compositionally biased region" description="Basic residues" evidence="1">
    <location>
        <begin position="44"/>
        <end position="54"/>
    </location>
</feature>
<accession>A0ABP0KP55</accession>
<evidence type="ECO:0000256" key="2">
    <source>
        <dbReference type="SAM" id="SignalP"/>
    </source>
</evidence>
<gene>
    <name evidence="3" type="ORF">CCMP2556_LOCUS16852</name>
</gene>
<feature type="chain" id="PRO_5046572942" evidence="2">
    <location>
        <begin position="18"/>
        <end position="225"/>
    </location>
</feature>
<dbReference type="Proteomes" id="UP001642484">
    <property type="component" value="Unassembled WGS sequence"/>
</dbReference>
<proteinExistence type="predicted"/>
<dbReference type="EMBL" id="CAXAMN010009113">
    <property type="protein sequence ID" value="CAK9027729.1"/>
    <property type="molecule type" value="Genomic_DNA"/>
</dbReference>
<evidence type="ECO:0000256" key="1">
    <source>
        <dbReference type="SAM" id="MobiDB-lite"/>
    </source>
</evidence>
<organism evidence="3 4">
    <name type="scientific">Durusdinium trenchii</name>
    <dbReference type="NCBI Taxonomy" id="1381693"/>
    <lineage>
        <taxon>Eukaryota</taxon>
        <taxon>Sar</taxon>
        <taxon>Alveolata</taxon>
        <taxon>Dinophyceae</taxon>
        <taxon>Suessiales</taxon>
        <taxon>Symbiodiniaceae</taxon>
        <taxon>Durusdinium</taxon>
    </lineage>
</organism>
<evidence type="ECO:0000313" key="4">
    <source>
        <dbReference type="Proteomes" id="UP001642484"/>
    </source>
</evidence>
<keyword evidence="2" id="KW-0732">Signal</keyword>
<comment type="caution">
    <text evidence="3">The sequence shown here is derived from an EMBL/GenBank/DDBJ whole genome shotgun (WGS) entry which is preliminary data.</text>
</comment>
<sequence length="225" mass="25671">MKRVWLVFVLEAAVAVATRPGADTWNEPGALDADASPADEEVRRHHRHHRHHRSKTVEPEPEEQDEPEQKVSFSQSEAQPRQKHVEKKSYRAGSDETSSASGGFMVDQATLQKFGLNQSSFEEIVRQQHDRGDPNMPPLQPSLPELRAVTSSDKGFNILLKAYNFVRPLRAKGQNVVASLLMVNDADNCLMKLAYSTYRMDHEDEDDYPYLPRKCGDDFRWDRPL</sequence>
<evidence type="ECO:0000313" key="3">
    <source>
        <dbReference type="EMBL" id="CAK9027729.1"/>
    </source>
</evidence>
<reference evidence="3 4" key="1">
    <citation type="submission" date="2024-02" db="EMBL/GenBank/DDBJ databases">
        <authorList>
            <person name="Chen Y."/>
            <person name="Shah S."/>
            <person name="Dougan E. K."/>
            <person name="Thang M."/>
            <person name="Chan C."/>
        </authorList>
    </citation>
    <scope>NUCLEOTIDE SEQUENCE [LARGE SCALE GENOMIC DNA]</scope>
</reference>
<protein>
    <submittedName>
        <fullName evidence="3">Uncharacterized protein</fullName>
    </submittedName>
</protein>